<dbReference type="EMBL" id="JAGFBR010000006">
    <property type="protein sequence ID" value="KAH0466212.1"/>
    <property type="molecule type" value="Genomic_DNA"/>
</dbReference>
<evidence type="ECO:0000313" key="1">
    <source>
        <dbReference type="EMBL" id="KAH0466212.1"/>
    </source>
</evidence>
<sequence>MDDFPSFCDHCKSLGHSRKECVCLHPHLARDPIRSCLPAFVFAMYSDPNPLVGHNPVGENNMDDAPINVEYVSSHVGDLARYEGVMWLLCTHL</sequence>
<name>A0AAV7HBG1_DENCH</name>
<gene>
    <name evidence="1" type="ORF">IEQ34_006315</name>
</gene>
<protein>
    <submittedName>
        <fullName evidence="1">Uncharacterized protein</fullName>
    </submittedName>
</protein>
<comment type="caution">
    <text evidence="1">The sequence shown here is derived from an EMBL/GenBank/DDBJ whole genome shotgun (WGS) entry which is preliminary data.</text>
</comment>
<keyword evidence="2" id="KW-1185">Reference proteome</keyword>
<evidence type="ECO:0000313" key="2">
    <source>
        <dbReference type="Proteomes" id="UP000775213"/>
    </source>
</evidence>
<dbReference type="AlphaFoldDB" id="A0AAV7HBG1"/>
<reference evidence="1 2" key="1">
    <citation type="journal article" date="2021" name="Hortic Res">
        <title>Chromosome-scale assembly of the Dendrobium chrysotoxum genome enhances the understanding of orchid evolution.</title>
        <authorList>
            <person name="Zhang Y."/>
            <person name="Zhang G.Q."/>
            <person name="Zhang D."/>
            <person name="Liu X.D."/>
            <person name="Xu X.Y."/>
            <person name="Sun W.H."/>
            <person name="Yu X."/>
            <person name="Zhu X."/>
            <person name="Wang Z.W."/>
            <person name="Zhao X."/>
            <person name="Zhong W.Y."/>
            <person name="Chen H."/>
            <person name="Yin W.L."/>
            <person name="Huang T."/>
            <person name="Niu S.C."/>
            <person name="Liu Z.J."/>
        </authorList>
    </citation>
    <scope>NUCLEOTIDE SEQUENCE [LARGE SCALE GENOMIC DNA]</scope>
    <source>
        <strain evidence="1">Lindl</strain>
    </source>
</reference>
<proteinExistence type="predicted"/>
<organism evidence="1 2">
    <name type="scientific">Dendrobium chrysotoxum</name>
    <name type="common">Orchid</name>
    <dbReference type="NCBI Taxonomy" id="161865"/>
    <lineage>
        <taxon>Eukaryota</taxon>
        <taxon>Viridiplantae</taxon>
        <taxon>Streptophyta</taxon>
        <taxon>Embryophyta</taxon>
        <taxon>Tracheophyta</taxon>
        <taxon>Spermatophyta</taxon>
        <taxon>Magnoliopsida</taxon>
        <taxon>Liliopsida</taxon>
        <taxon>Asparagales</taxon>
        <taxon>Orchidaceae</taxon>
        <taxon>Epidendroideae</taxon>
        <taxon>Malaxideae</taxon>
        <taxon>Dendrobiinae</taxon>
        <taxon>Dendrobium</taxon>
    </lineage>
</organism>
<dbReference type="Proteomes" id="UP000775213">
    <property type="component" value="Unassembled WGS sequence"/>
</dbReference>
<accession>A0AAV7HBG1</accession>